<evidence type="ECO:0000259" key="7">
    <source>
        <dbReference type="Pfam" id="PF07715"/>
    </source>
</evidence>
<dbReference type="Gene3D" id="2.60.40.1120">
    <property type="entry name" value="Carboxypeptidase-like, regulatory domain"/>
    <property type="match status" value="1"/>
</dbReference>
<dbReference type="PANTHER" id="PTHR30069">
    <property type="entry name" value="TONB-DEPENDENT OUTER MEMBRANE RECEPTOR"/>
    <property type="match status" value="1"/>
</dbReference>
<dbReference type="GO" id="GO:0015344">
    <property type="term" value="F:siderophore uptake transmembrane transporter activity"/>
    <property type="evidence" value="ECO:0007669"/>
    <property type="project" value="TreeGrafter"/>
</dbReference>
<dbReference type="PROSITE" id="PS52016">
    <property type="entry name" value="TONB_DEPENDENT_REC_3"/>
    <property type="match status" value="1"/>
</dbReference>
<keyword evidence="5" id="KW-0472">Membrane</keyword>
<feature type="domain" description="TonB-dependent receptor plug" evidence="7">
    <location>
        <begin position="136"/>
        <end position="232"/>
    </location>
</feature>
<evidence type="ECO:0000256" key="6">
    <source>
        <dbReference type="ARBA" id="ARBA00023237"/>
    </source>
</evidence>
<comment type="subcellular location">
    <subcellularLocation>
        <location evidence="1">Cell outer membrane</location>
        <topology evidence="1">Multi-pass membrane protein</topology>
    </subcellularLocation>
</comment>
<dbReference type="InterPro" id="IPR039426">
    <property type="entry name" value="TonB-dep_rcpt-like"/>
</dbReference>
<keyword evidence="2" id="KW-0813">Transport</keyword>
<dbReference type="AlphaFoldDB" id="A0A381PZM8"/>
<dbReference type="Pfam" id="PF13620">
    <property type="entry name" value="CarboxypepD_reg"/>
    <property type="match status" value="1"/>
</dbReference>
<proteinExistence type="predicted"/>
<evidence type="ECO:0000256" key="1">
    <source>
        <dbReference type="ARBA" id="ARBA00004571"/>
    </source>
</evidence>
<name>A0A381PZM8_9ZZZZ</name>
<dbReference type="InterPro" id="IPR037066">
    <property type="entry name" value="Plug_dom_sf"/>
</dbReference>
<evidence type="ECO:0000313" key="8">
    <source>
        <dbReference type="EMBL" id="SUZ71427.1"/>
    </source>
</evidence>
<feature type="non-terminal residue" evidence="8">
    <location>
        <position position="1"/>
    </location>
</feature>
<dbReference type="InterPro" id="IPR012910">
    <property type="entry name" value="Plug_dom"/>
</dbReference>
<dbReference type="InterPro" id="IPR013784">
    <property type="entry name" value="Carb-bd-like_fold"/>
</dbReference>
<dbReference type="Gene3D" id="2.170.130.10">
    <property type="entry name" value="TonB-dependent receptor, plug domain"/>
    <property type="match status" value="1"/>
</dbReference>
<sequence>VGACGCEGLTLHGRVFLAVLGALALPGPATAIQWPGELSGRVVDSLTRTALGAVEVLVEPGSWRTSTDASGSLLLRGLEPGSYRVSFSRLGYGRSYRDVEVRNGNVTRVTVELTPVAFELVGITATAAVAASGGVVLSRAAIVASGARTAGDALRAVPGVVIQEQTRGGPQSVSVRGSNPDAVLVLLDGIPLNDPITGEADLSSVSARSLMSATVLPGALSVRFGPRAAAGVILLESSADSDPWYLSAWAGSLGQLGLDVGGSRALWHGRWVGRVEGVGLDGGFGFTIPAESGGGETYRRNADLMSWSASTGWSGPLGQGELSATAGIETLERGLPGRSFGPSPDARQDLGRIRTSVGWNVGDSGGRSLSVRGFATRQTTRFQDSDPPFGLAYDDRTVLGAFGASVDGEIPGIGVFRALSGGVDVDVQSVESDALTSGAPPRRTDLGLRASGTWAPTAGAWSVSTSIRGHWVGRTDRWHASHEFALNVPLDRLYLRVAHRSAFSPPTLGDQFFREAVGVEPNPDLQAERVPSEIAARLSWAGQVFGADVQGSAEAYRGDMKGMIVWLPDFRFVWSPRNTSVRRSGAEARLEALFAGFAVGGSFTLNRTTYDRPGSDDVQVAYRPRHGATVSAGWQRGAWSFRLASRWTGARFPVPAPLNELDGFWATEFDMGRRWLLGAWSAESRLRIERLFNVTDALIFAYPDPGRTLRVEFRVGPSS</sequence>
<dbReference type="EMBL" id="UINC01001121">
    <property type="protein sequence ID" value="SUZ71427.1"/>
    <property type="molecule type" value="Genomic_DNA"/>
</dbReference>
<dbReference type="PANTHER" id="PTHR30069:SF29">
    <property type="entry name" value="HEMOGLOBIN AND HEMOGLOBIN-HAPTOGLOBIN-BINDING PROTEIN 1-RELATED"/>
    <property type="match status" value="1"/>
</dbReference>
<evidence type="ECO:0000256" key="2">
    <source>
        <dbReference type="ARBA" id="ARBA00022448"/>
    </source>
</evidence>
<keyword evidence="4" id="KW-0732">Signal</keyword>
<dbReference type="GO" id="GO:0009279">
    <property type="term" value="C:cell outer membrane"/>
    <property type="evidence" value="ECO:0007669"/>
    <property type="project" value="UniProtKB-SubCell"/>
</dbReference>
<dbReference type="SUPFAM" id="SSF49452">
    <property type="entry name" value="Starch-binding domain-like"/>
    <property type="match status" value="1"/>
</dbReference>
<evidence type="ECO:0000256" key="4">
    <source>
        <dbReference type="ARBA" id="ARBA00022729"/>
    </source>
</evidence>
<keyword evidence="6" id="KW-0998">Cell outer membrane</keyword>
<keyword evidence="3" id="KW-0812">Transmembrane</keyword>
<evidence type="ECO:0000256" key="5">
    <source>
        <dbReference type="ARBA" id="ARBA00023136"/>
    </source>
</evidence>
<evidence type="ECO:0000256" key="3">
    <source>
        <dbReference type="ARBA" id="ARBA00022692"/>
    </source>
</evidence>
<dbReference type="Gene3D" id="2.40.170.20">
    <property type="entry name" value="TonB-dependent receptor, beta-barrel domain"/>
    <property type="match status" value="1"/>
</dbReference>
<dbReference type="GO" id="GO:0030246">
    <property type="term" value="F:carbohydrate binding"/>
    <property type="evidence" value="ECO:0007669"/>
    <property type="project" value="InterPro"/>
</dbReference>
<dbReference type="SUPFAM" id="SSF56935">
    <property type="entry name" value="Porins"/>
    <property type="match status" value="1"/>
</dbReference>
<dbReference type="Pfam" id="PF07715">
    <property type="entry name" value="Plug"/>
    <property type="match status" value="1"/>
</dbReference>
<gene>
    <name evidence="8" type="ORF">METZ01_LOCUS24281</name>
</gene>
<dbReference type="InterPro" id="IPR036942">
    <property type="entry name" value="Beta-barrel_TonB_sf"/>
</dbReference>
<accession>A0A381PZM8</accession>
<protein>
    <recommendedName>
        <fullName evidence="7">TonB-dependent receptor plug domain-containing protein</fullName>
    </recommendedName>
</protein>
<reference evidence="8" key="1">
    <citation type="submission" date="2018-05" db="EMBL/GenBank/DDBJ databases">
        <authorList>
            <person name="Lanie J.A."/>
            <person name="Ng W.-L."/>
            <person name="Kazmierczak K.M."/>
            <person name="Andrzejewski T.M."/>
            <person name="Davidsen T.M."/>
            <person name="Wayne K.J."/>
            <person name="Tettelin H."/>
            <person name="Glass J.I."/>
            <person name="Rusch D."/>
            <person name="Podicherti R."/>
            <person name="Tsui H.-C.T."/>
            <person name="Winkler M.E."/>
        </authorList>
    </citation>
    <scope>NUCLEOTIDE SEQUENCE</scope>
</reference>
<organism evidence="8">
    <name type="scientific">marine metagenome</name>
    <dbReference type="NCBI Taxonomy" id="408172"/>
    <lineage>
        <taxon>unclassified sequences</taxon>
        <taxon>metagenomes</taxon>
        <taxon>ecological metagenomes</taxon>
    </lineage>
</organism>
<dbReference type="GO" id="GO:0044718">
    <property type="term" value="P:siderophore transmembrane transport"/>
    <property type="evidence" value="ECO:0007669"/>
    <property type="project" value="TreeGrafter"/>
</dbReference>